<dbReference type="GO" id="GO:0008270">
    <property type="term" value="F:zinc ion binding"/>
    <property type="evidence" value="ECO:0007669"/>
    <property type="project" value="UniProtKB-KW"/>
</dbReference>
<evidence type="ECO:0000313" key="5">
    <source>
        <dbReference type="Proteomes" id="UP001157006"/>
    </source>
</evidence>
<reference evidence="4 5" key="1">
    <citation type="submission" date="2023-01" db="EMBL/GenBank/DDBJ databases">
        <authorList>
            <person name="Kreplak J."/>
        </authorList>
    </citation>
    <scope>NUCLEOTIDE SEQUENCE [LARGE SCALE GENOMIC DNA]</scope>
</reference>
<dbReference type="GO" id="GO:0009736">
    <property type="term" value="P:cytokinin-activated signaling pathway"/>
    <property type="evidence" value="ECO:0007669"/>
    <property type="project" value="TreeGrafter"/>
</dbReference>
<keyword evidence="5" id="KW-1185">Reference proteome</keyword>
<dbReference type="GO" id="GO:0005634">
    <property type="term" value="C:nucleus"/>
    <property type="evidence" value="ECO:0007669"/>
    <property type="project" value="TreeGrafter"/>
</dbReference>
<dbReference type="GO" id="GO:0003700">
    <property type="term" value="F:DNA-binding transcription factor activity"/>
    <property type="evidence" value="ECO:0007669"/>
    <property type="project" value="TreeGrafter"/>
</dbReference>
<dbReference type="InterPro" id="IPR044299">
    <property type="entry name" value="GIS3/ZFP5/ZFP6"/>
</dbReference>
<dbReference type="PROSITE" id="PS50157">
    <property type="entry name" value="ZINC_FINGER_C2H2_2"/>
    <property type="match status" value="1"/>
</dbReference>
<evidence type="ECO:0000313" key="4">
    <source>
        <dbReference type="EMBL" id="CAI8605071.1"/>
    </source>
</evidence>
<dbReference type="PANTHER" id="PTHR46353:SF9">
    <property type="entry name" value="ZINC FINGER PROTEIN GIS3"/>
    <property type="match status" value="1"/>
</dbReference>
<feature type="region of interest" description="Disordered" evidence="2">
    <location>
        <begin position="29"/>
        <end position="69"/>
    </location>
</feature>
<sequence length="270" mass="29040">MDNNHHDHYNNKTTSQTRLKLFGFHVQEDETMHDNLQDSTNKPTSSSTSTSPSRSPDSSGAGEAFPPSSGERKYECQYCCREFANSQALGGHQNAHKKERQQLKRAQLQANRNAAVSFVRNPMISAFTPPPHLLAPPGSLMVTPSPSSWVYLPPRSAPPPFHVSVSHGCVFPSGNGNTMMSSNNNNSNFSVVKSAGAGMFPCVGVVGDSVSALSTVQVQARAHMIDGPCLSRFSGPNFDDALGLDLHLSLAPAAARSYGSAQFEYSRCSP</sequence>
<gene>
    <name evidence="4" type="ORF">VFH_III164640</name>
</gene>
<keyword evidence="1" id="KW-0863">Zinc-finger</keyword>
<dbReference type="Proteomes" id="UP001157006">
    <property type="component" value="Chromosome 3"/>
</dbReference>
<dbReference type="GO" id="GO:0009740">
    <property type="term" value="P:gibberellic acid mediated signaling pathway"/>
    <property type="evidence" value="ECO:0007669"/>
    <property type="project" value="TreeGrafter"/>
</dbReference>
<dbReference type="PANTHER" id="PTHR46353">
    <property type="entry name" value="ZINC FINGER PROTEIN 5"/>
    <property type="match status" value="1"/>
</dbReference>
<feature type="compositionally biased region" description="Low complexity" evidence="2">
    <location>
        <begin position="39"/>
        <end position="59"/>
    </location>
</feature>
<dbReference type="InterPro" id="IPR036236">
    <property type="entry name" value="Znf_C2H2_sf"/>
</dbReference>
<dbReference type="Gene3D" id="3.30.160.60">
    <property type="entry name" value="Classic Zinc Finger"/>
    <property type="match status" value="1"/>
</dbReference>
<name>A0AAV1A400_VICFA</name>
<accession>A0AAV1A400</accession>
<dbReference type="EMBL" id="OX451738">
    <property type="protein sequence ID" value="CAI8605071.1"/>
    <property type="molecule type" value="Genomic_DNA"/>
</dbReference>
<dbReference type="SUPFAM" id="SSF57667">
    <property type="entry name" value="beta-beta-alpha zinc fingers"/>
    <property type="match status" value="1"/>
</dbReference>
<dbReference type="FunFam" id="3.30.160.60:FF:002829">
    <property type="entry name" value="Zinc finger protein 6"/>
    <property type="match status" value="1"/>
</dbReference>
<evidence type="ECO:0000259" key="3">
    <source>
        <dbReference type="PROSITE" id="PS50157"/>
    </source>
</evidence>
<keyword evidence="1" id="KW-0862">Zinc</keyword>
<keyword evidence="1" id="KW-0479">Metal-binding</keyword>
<organism evidence="4 5">
    <name type="scientific">Vicia faba</name>
    <name type="common">Broad bean</name>
    <name type="synonym">Faba vulgaris</name>
    <dbReference type="NCBI Taxonomy" id="3906"/>
    <lineage>
        <taxon>Eukaryota</taxon>
        <taxon>Viridiplantae</taxon>
        <taxon>Streptophyta</taxon>
        <taxon>Embryophyta</taxon>
        <taxon>Tracheophyta</taxon>
        <taxon>Spermatophyta</taxon>
        <taxon>Magnoliopsida</taxon>
        <taxon>eudicotyledons</taxon>
        <taxon>Gunneridae</taxon>
        <taxon>Pentapetalae</taxon>
        <taxon>rosids</taxon>
        <taxon>fabids</taxon>
        <taxon>Fabales</taxon>
        <taxon>Fabaceae</taxon>
        <taxon>Papilionoideae</taxon>
        <taxon>50 kb inversion clade</taxon>
        <taxon>NPAAA clade</taxon>
        <taxon>Hologalegina</taxon>
        <taxon>IRL clade</taxon>
        <taxon>Fabeae</taxon>
        <taxon>Vicia</taxon>
    </lineage>
</organism>
<feature type="domain" description="C2H2-type" evidence="3">
    <location>
        <begin position="74"/>
        <end position="101"/>
    </location>
</feature>
<proteinExistence type="predicted"/>
<dbReference type="InterPro" id="IPR013087">
    <property type="entry name" value="Znf_C2H2_type"/>
</dbReference>
<evidence type="ECO:0000256" key="1">
    <source>
        <dbReference type="PROSITE-ProRule" id="PRU00042"/>
    </source>
</evidence>
<dbReference type="AlphaFoldDB" id="A0AAV1A400"/>
<dbReference type="PROSITE" id="PS00028">
    <property type="entry name" value="ZINC_FINGER_C2H2_1"/>
    <property type="match status" value="1"/>
</dbReference>
<protein>
    <recommendedName>
        <fullName evidence="3">C2H2-type domain-containing protein</fullName>
    </recommendedName>
</protein>
<dbReference type="GO" id="GO:0010090">
    <property type="term" value="P:trichome morphogenesis"/>
    <property type="evidence" value="ECO:0007669"/>
    <property type="project" value="InterPro"/>
</dbReference>
<evidence type="ECO:0000256" key="2">
    <source>
        <dbReference type="SAM" id="MobiDB-lite"/>
    </source>
</evidence>
<dbReference type="GO" id="GO:0000976">
    <property type="term" value="F:transcription cis-regulatory region binding"/>
    <property type="evidence" value="ECO:0007669"/>
    <property type="project" value="TreeGrafter"/>
</dbReference>